<keyword evidence="2" id="KW-1185">Reference proteome</keyword>
<name>A0ABV9NN80_9GAMM</name>
<sequence length="150" mass="16650">MKHLIWVVLNDGVTERVTEADIDAAEEAAVIDRVLVPLTESEVGWPQGKRSPYTVVGEITGKYALLRLMDEGAPLADIAICLHSRAAPGLWRRMWPSGPDDDSLDVGYSDCPATAPWCAVRCYAPEDALPPWFDRWTQTAAMALIRREGW</sequence>
<accession>A0ABV9NN80</accession>
<dbReference type="Proteomes" id="UP001595892">
    <property type="component" value="Unassembled WGS sequence"/>
</dbReference>
<evidence type="ECO:0000313" key="2">
    <source>
        <dbReference type="Proteomes" id="UP001595892"/>
    </source>
</evidence>
<dbReference type="RefSeq" id="WP_377005146.1">
    <property type="nucleotide sequence ID" value="NZ_JBHSGG010000036.1"/>
</dbReference>
<reference evidence="2" key="1">
    <citation type="journal article" date="2019" name="Int. J. Syst. Evol. Microbiol.">
        <title>The Global Catalogue of Microorganisms (GCM) 10K type strain sequencing project: providing services to taxonomists for standard genome sequencing and annotation.</title>
        <authorList>
            <consortium name="The Broad Institute Genomics Platform"/>
            <consortium name="The Broad Institute Genome Sequencing Center for Infectious Disease"/>
            <person name="Wu L."/>
            <person name="Ma J."/>
        </authorList>
    </citation>
    <scope>NUCLEOTIDE SEQUENCE [LARGE SCALE GENOMIC DNA]</scope>
    <source>
        <strain evidence="2">CGMCC 1.13574</strain>
    </source>
</reference>
<gene>
    <name evidence="1" type="ORF">ACFO3Q_12945</name>
</gene>
<organism evidence="1 2">
    <name type="scientific">Coralloluteibacterium thermophilum</name>
    <dbReference type="NCBI Taxonomy" id="2707049"/>
    <lineage>
        <taxon>Bacteria</taxon>
        <taxon>Pseudomonadati</taxon>
        <taxon>Pseudomonadota</taxon>
        <taxon>Gammaproteobacteria</taxon>
        <taxon>Lysobacterales</taxon>
        <taxon>Lysobacteraceae</taxon>
        <taxon>Coralloluteibacterium</taxon>
    </lineage>
</organism>
<proteinExistence type="predicted"/>
<protein>
    <submittedName>
        <fullName evidence="1">Uncharacterized protein</fullName>
    </submittedName>
</protein>
<evidence type="ECO:0000313" key="1">
    <source>
        <dbReference type="EMBL" id="MFC4729074.1"/>
    </source>
</evidence>
<dbReference type="EMBL" id="JBHSGG010000036">
    <property type="protein sequence ID" value="MFC4729074.1"/>
    <property type="molecule type" value="Genomic_DNA"/>
</dbReference>
<comment type="caution">
    <text evidence="1">The sequence shown here is derived from an EMBL/GenBank/DDBJ whole genome shotgun (WGS) entry which is preliminary data.</text>
</comment>